<gene>
    <name evidence="2" type="ORF">DI609_10400</name>
</gene>
<name>A0A2W5AZH7_9CORY</name>
<dbReference type="Proteomes" id="UP000249451">
    <property type="component" value="Unassembled WGS sequence"/>
</dbReference>
<dbReference type="EMBL" id="QFNY01000278">
    <property type="protein sequence ID" value="PZO98547.1"/>
    <property type="molecule type" value="Genomic_DNA"/>
</dbReference>
<accession>A0A2W5AZH7</accession>
<feature type="transmembrane region" description="Helical" evidence="1">
    <location>
        <begin position="21"/>
        <end position="45"/>
    </location>
</feature>
<keyword evidence="1" id="KW-0472">Membrane</keyword>
<keyword evidence="1" id="KW-1133">Transmembrane helix</keyword>
<protein>
    <submittedName>
        <fullName evidence="2">Uncharacterized protein</fullName>
    </submittedName>
</protein>
<keyword evidence="1" id="KW-0812">Transmembrane</keyword>
<dbReference type="AlphaFoldDB" id="A0A2W5AZH7"/>
<reference evidence="2 3" key="1">
    <citation type="submission" date="2017-11" db="EMBL/GenBank/DDBJ databases">
        <title>Infants hospitalized years apart are colonized by the same room-sourced microbial strains.</title>
        <authorList>
            <person name="Brooks B."/>
            <person name="Olm M.R."/>
            <person name="Firek B.A."/>
            <person name="Baker R."/>
            <person name="Thomas B.C."/>
            <person name="Morowitz M.J."/>
            <person name="Banfield J.F."/>
        </authorList>
    </citation>
    <scope>NUCLEOTIDE SEQUENCE [LARGE SCALE GENOMIC DNA]</scope>
    <source>
        <strain evidence="2">S2_012_000_R3_87</strain>
    </source>
</reference>
<evidence type="ECO:0000256" key="1">
    <source>
        <dbReference type="SAM" id="Phobius"/>
    </source>
</evidence>
<proteinExistence type="predicted"/>
<sequence>MTHRLSGNVPKPRAVIGTPWFIRKAIYAVATIIGLAAVVLGWAQPDQVDQWVTQAGSLAAIIGGGMAAMNTGWESDEKPVGVDTAPAPSYAPRSALDGFTAYPDEVRHAY</sequence>
<comment type="caution">
    <text evidence="2">The sequence shown here is derived from an EMBL/GenBank/DDBJ whole genome shotgun (WGS) entry which is preliminary data.</text>
</comment>
<evidence type="ECO:0000313" key="3">
    <source>
        <dbReference type="Proteomes" id="UP000249451"/>
    </source>
</evidence>
<organism evidence="2 3">
    <name type="scientific">Corynebacterium urealyticum</name>
    <dbReference type="NCBI Taxonomy" id="43771"/>
    <lineage>
        <taxon>Bacteria</taxon>
        <taxon>Bacillati</taxon>
        <taxon>Actinomycetota</taxon>
        <taxon>Actinomycetes</taxon>
        <taxon>Mycobacteriales</taxon>
        <taxon>Corynebacteriaceae</taxon>
        <taxon>Corynebacterium</taxon>
    </lineage>
</organism>
<evidence type="ECO:0000313" key="2">
    <source>
        <dbReference type="EMBL" id="PZO98547.1"/>
    </source>
</evidence>